<dbReference type="GeneID" id="27358412"/>
<evidence type="ECO:0000313" key="3">
    <source>
        <dbReference type="EMBL" id="KIW42827.1"/>
    </source>
</evidence>
<evidence type="ECO:0000259" key="2">
    <source>
        <dbReference type="Pfam" id="PF00248"/>
    </source>
</evidence>
<dbReference type="CDD" id="cd19101">
    <property type="entry name" value="AKR_unchar"/>
    <property type="match status" value="1"/>
</dbReference>
<dbReference type="PANTHER" id="PTHR43147:SF2">
    <property type="entry name" value="NADP-DEPENDENT OXIDOREDUCTASE DOMAIN-CONTAINING PROTEIN"/>
    <property type="match status" value="1"/>
</dbReference>
<dbReference type="InterPro" id="IPR036812">
    <property type="entry name" value="NAD(P)_OxRdtase_dom_sf"/>
</dbReference>
<organism evidence="3 4">
    <name type="scientific">Exophiala oligosperma</name>
    <dbReference type="NCBI Taxonomy" id="215243"/>
    <lineage>
        <taxon>Eukaryota</taxon>
        <taxon>Fungi</taxon>
        <taxon>Dikarya</taxon>
        <taxon>Ascomycota</taxon>
        <taxon>Pezizomycotina</taxon>
        <taxon>Eurotiomycetes</taxon>
        <taxon>Chaetothyriomycetidae</taxon>
        <taxon>Chaetothyriales</taxon>
        <taxon>Herpotrichiellaceae</taxon>
        <taxon>Exophiala</taxon>
    </lineage>
</organism>
<accession>A0A0D2BZE0</accession>
<evidence type="ECO:0000313" key="4">
    <source>
        <dbReference type="Proteomes" id="UP000053342"/>
    </source>
</evidence>
<dbReference type="PANTHER" id="PTHR43147">
    <property type="entry name" value="PROTEIN TAS"/>
    <property type="match status" value="1"/>
</dbReference>
<protein>
    <recommendedName>
        <fullName evidence="2">NADP-dependent oxidoreductase domain-containing protein</fullName>
    </recommendedName>
</protein>
<evidence type="ECO:0000256" key="1">
    <source>
        <dbReference type="ARBA" id="ARBA00023002"/>
    </source>
</evidence>
<name>A0A0D2BZE0_9EURO</name>
<dbReference type="RefSeq" id="XP_016263043.1">
    <property type="nucleotide sequence ID" value="XM_016407439.1"/>
</dbReference>
<dbReference type="OrthoDB" id="686384at2759"/>
<dbReference type="HOGENOM" id="CLU_036199_0_0_1"/>
<reference evidence="3 4" key="1">
    <citation type="submission" date="2015-01" db="EMBL/GenBank/DDBJ databases">
        <title>The Genome Sequence of Exophiala oligosperma CBS72588.</title>
        <authorList>
            <consortium name="The Broad Institute Genomics Platform"/>
            <person name="Cuomo C."/>
            <person name="de Hoog S."/>
            <person name="Gorbushina A."/>
            <person name="Stielow B."/>
            <person name="Teixiera M."/>
            <person name="Abouelleil A."/>
            <person name="Chapman S.B."/>
            <person name="Priest M."/>
            <person name="Young S.K."/>
            <person name="Wortman J."/>
            <person name="Nusbaum C."/>
            <person name="Birren B."/>
        </authorList>
    </citation>
    <scope>NUCLEOTIDE SEQUENCE [LARGE SCALE GENOMIC DNA]</scope>
    <source>
        <strain evidence="3 4">CBS 72588</strain>
    </source>
</reference>
<keyword evidence="4" id="KW-1185">Reference proteome</keyword>
<dbReference type="InterPro" id="IPR023210">
    <property type="entry name" value="NADP_OxRdtase_dom"/>
</dbReference>
<dbReference type="Gene3D" id="3.20.20.100">
    <property type="entry name" value="NADP-dependent oxidoreductase domain"/>
    <property type="match status" value="1"/>
</dbReference>
<dbReference type="VEuPathDB" id="FungiDB:PV06_06338"/>
<dbReference type="STRING" id="215243.A0A0D2BZE0"/>
<dbReference type="EMBL" id="KN847336">
    <property type="protein sequence ID" value="KIW42827.1"/>
    <property type="molecule type" value="Genomic_DNA"/>
</dbReference>
<dbReference type="GO" id="GO:0016491">
    <property type="term" value="F:oxidoreductase activity"/>
    <property type="evidence" value="ECO:0007669"/>
    <property type="project" value="UniProtKB-KW"/>
</dbReference>
<dbReference type="Proteomes" id="UP000053342">
    <property type="component" value="Unassembled WGS sequence"/>
</dbReference>
<gene>
    <name evidence="3" type="ORF">PV06_06338</name>
</gene>
<sequence>MIELPETRIATAHVNLMTDTVIANLPPEALRSVMRSILTTDPGFTGALECHTRRYLLKTSPSFSIGELFTGDASSGLETTVQFTTTQQRIRVMLGSGLCFEGLGLLGDIIDKCRALRLGEHPPEERLLQSLVSVDGDIVQALTAVEKKLTLPSGRRDLAEDESRSLTRLVRSLLECRKGWRSQGQNEFVFERSLGAVADITSTNLDLEDGGDHSSSLPRGQGHVPAVPAVNIPPPPETFDLQGTSLPRLFCGLWQLSSPSWGIASKEQISRQFSRYLSKGFVAYDMADHYGDAEVLFGSFRASTVQADAIFGATKLCIFQPTTITETLLRDNVTERCRRMSSSTIDLLQFHWQFYDDPQYIKALRILQADDRIRFLGLCNFDTLRLEEILGAGIKIATNQVQFSLVDSRPTIKMGRVCQENNVKLLTYGTLCGGFLADKWLGQPEPELFSDRMTPSQRKYFEMIVAWGGWSLFQQLLTVLKAMADKYQVGISNVATRWVLDFPYVGAVIVGTRMGVSEHSDQNLDTYGWHLDEEDQKSIETILSKSRRKEIFNVIDDCGGEYR</sequence>
<dbReference type="SUPFAM" id="SSF51430">
    <property type="entry name" value="NAD(P)-linked oxidoreductase"/>
    <property type="match status" value="1"/>
</dbReference>
<feature type="domain" description="NADP-dependent oxidoreductase" evidence="2">
    <location>
        <begin position="249"/>
        <end position="542"/>
    </location>
</feature>
<keyword evidence="1" id="KW-0560">Oxidoreductase</keyword>
<dbReference type="Pfam" id="PF00248">
    <property type="entry name" value="Aldo_ket_red"/>
    <property type="match status" value="1"/>
</dbReference>
<dbReference type="AlphaFoldDB" id="A0A0D2BZE0"/>
<proteinExistence type="predicted"/>